<evidence type="ECO:0000259" key="6">
    <source>
        <dbReference type="Pfam" id="PF00155"/>
    </source>
</evidence>
<dbReference type="PANTHER" id="PTHR46383">
    <property type="entry name" value="ASPARTATE AMINOTRANSFERASE"/>
    <property type="match status" value="1"/>
</dbReference>
<accession>A0A955RIW3</accession>
<dbReference type="GO" id="GO:0006520">
    <property type="term" value="P:amino acid metabolic process"/>
    <property type="evidence" value="ECO:0007669"/>
    <property type="project" value="InterPro"/>
</dbReference>
<keyword evidence="3 7" id="KW-0032">Aminotransferase</keyword>
<comment type="cofactor">
    <cofactor evidence="1">
        <name>pyridoxal 5'-phosphate</name>
        <dbReference type="ChEBI" id="CHEBI:597326"/>
    </cofactor>
</comment>
<protein>
    <submittedName>
        <fullName evidence="7">Pyridoxal phosphate-dependent aminotransferase</fullName>
    </submittedName>
</protein>
<evidence type="ECO:0000256" key="5">
    <source>
        <dbReference type="ARBA" id="ARBA00022898"/>
    </source>
</evidence>
<dbReference type="Gene3D" id="3.90.1150.10">
    <property type="entry name" value="Aspartate Aminotransferase, domain 1"/>
    <property type="match status" value="1"/>
</dbReference>
<gene>
    <name evidence="7" type="ORF">KC909_02295</name>
</gene>
<dbReference type="InterPro" id="IPR050596">
    <property type="entry name" value="AspAT/PAT-like"/>
</dbReference>
<dbReference type="InterPro" id="IPR015422">
    <property type="entry name" value="PyrdxlP-dep_Trfase_small"/>
</dbReference>
<dbReference type="InterPro" id="IPR004839">
    <property type="entry name" value="Aminotransferase_I/II_large"/>
</dbReference>
<dbReference type="NCBIfam" id="NF005744">
    <property type="entry name" value="PRK07568.1"/>
    <property type="match status" value="1"/>
</dbReference>
<dbReference type="SUPFAM" id="SSF53383">
    <property type="entry name" value="PLP-dependent transferases"/>
    <property type="match status" value="1"/>
</dbReference>
<sequence length="398" mass="44731">MLKPSKRSINLPQAATRKLSKFADAAKKAGKKVYHLNIGQPDVDSPEQVLQALTKYDQKYIPYTASQGNLSYREKLLKYYRKHNIDITAEEILVTASGSEALFFALSVACDLDDEIIVPEPFYTNYSTIAGIAGVNIIPVTAKFEESFALPPIESFSEKITDKTKAILICNPSNPTGYVYSEKELLELKELCIKHNLFLISDEVYREFNYSETEIISALNISGMEDRTIVVDSVSKRYNTCGLRIGAFITRNQDVITSTLKYAQARLSPPTLGQFVAEEAIETPDSYFDEVTEKFIGRRDLLVERINNIPGAKCNKPEGAFYLLAKLPVDNAENFCKWLLTDFDDNQETIMFAPAEGFYKTPGLGVNEVRIAYVLNRKDLNRAMDILEKALATYPGKE</sequence>
<dbReference type="InterPro" id="IPR015421">
    <property type="entry name" value="PyrdxlP-dep_Trfase_major"/>
</dbReference>
<organism evidence="7 8">
    <name type="scientific">Candidatus Dojkabacteria bacterium</name>
    <dbReference type="NCBI Taxonomy" id="2099670"/>
    <lineage>
        <taxon>Bacteria</taxon>
        <taxon>Candidatus Dojkabacteria</taxon>
    </lineage>
</organism>
<comment type="caution">
    <text evidence="7">The sequence shown here is derived from an EMBL/GenBank/DDBJ whole genome shotgun (WGS) entry which is preliminary data.</text>
</comment>
<evidence type="ECO:0000313" key="7">
    <source>
        <dbReference type="EMBL" id="MCA9383172.1"/>
    </source>
</evidence>
<feature type="domain" description="Aminotransferase class I/classII large" evidence="6">
    <location>
        <begin position="32"/>
        <end position="384"/>
    </location>
</feature>
<dbReference type="GO" id="GO:0030170">
    <property type="term" value="F:pyridoxal phosphate binding"/>
    <property type="evidence" value="ECO:0007669"/>
    <property type="project" value="InterPro"/>
</dbReference>
<evidence type="ECO:0000256" key="2">
    <source>
        <dbReference type="ARBA" id="ARBA00007441"/>
    </source>
</evidence>
<comment type="similarity">
    <text evidence="2">Belongs to the class-I pyridoxal-phosphate-dependent aminotransferase family.</text>
</comment>
<dbReference type="GO" id="GO:0008483">
    <property type="term" value="F:transaminase activity"/>
    <property type="evidence" value="ECO:0007669"/>
    <property type="project" value="UniProtKB-KW"/>
</dbReference>
<reference evidence="7" key="2">
    <citation type="journal article" date="2021" name="Microbiome">
        <title>Successional dynamics and alternative stable states in a saline activated sludge microbial community over 9 years.</title>
        <authorList>
            <person name="Wang Y."/>
            <person name="Ye J."/>
            <person name="Ju F."/>
            <person name="Liu L."/>
            <person name="Boyd J.A."/>
            <person name="Deng Y."/>
            <person name="Parks D.H."/>
            <person name="Jiang X."/>
            <person name="Yin X."/>
            <person name="Woodcroft B.J."/>
            <person name="Tyson G.W."/>
            <person name="Hugenholtz P."/>
            <person name="Polz M.F."/>
            <person name="Zhang T."/>
        </authorList>
    </citation>
    <scope>NUCLEOTIDE SEQUENCE</scope>
    <source>
        <strain evidence="7">HKST-UBA14</strain>
    </source>
</reference>
<reference evidence="7" key="1">
    <citation type="submission" date="2020-04" db="EMBL/GenBank/DDBJ databases">
        <authorList>
            <person name="Zhang T."/>
        </authorList>
    </citation>
    <scope>NUCLEOTIDE SEQUENCE</scope>
    <source>
        <strain evidence="7">HKST-UBA14</strain>
    </source>
</reference>
<name>A0A955RIW3_9BACT</name>
<evidence type="ECO:0000256" key="4">
    <source>
        <dbReference type="ARBA" id="ARBA00022679"/>
    </source>
</evidence>
<dbReference type="CDD" id="cd00609">
    <property type="entry name" value="AAT_like"/>
    <property type="match status" value="1"/>
</dbReference>
<keyword evidence="4" id="KW-0808">Transferase</keyword>
<proteinExistence type="inferred from homology"/>
<evidence type="ECO:0000256" key="1">
    <source>
        <dbReference type="ARBA" id="ARBA00001933"/>
    </source>
</evidence>
<dbReference type="InterPro" id="IPR015424">
    <property type="entry name" value="PyrdxlP-dep_Trfase"/>
</dbReference>
<dbReference type="EMBL" id="JAGQLK010000034">
    <property type="protein sequence ID" value="MCA9383172.1"/>
    <property type="molecule type" value="Genomic_DNA"/>
</dbReference>
<evidence type="ECO:0000313" key="8">
    <source>
        <dbReference type="Proteomes" id="UP000783287"/>
    </source>
</evidence>
<dbReference type="Pfam" id="PF00155">
    <property type="entry name" value="Aminotran_1_2"/>
    <property type="match status" value="1"/>
</dbReference>
<evidence type="ECO:0000256" key="3">
    <source>
        <dbReference type="ARBA" id="ARBA00022576"/>
    </source>
</evidence>
<dbReference type="AlphaFoldDB" id="A0A955RIW3"/>
<dbReference type="Gene3D" id="3.40.640.10">
    <property type="entry name" value="Type I PLP-dependent aspartate aminotransferase-like (Major domain)"/>
    <property type="match status" value="1"/>
</dbReference>
<keyword evidence="5" id="KW-0663">Pyridoxal phosphate</keyword>
<dbReference type="Proteomes" id="UP000783287">
    <property type="component" value="Unassembled WGS sequence"/>
</dbReference>